<feature type="coiled-coil region" evidence="7">
    <location>
        <begin position="127"/>
        <end position="161"/>
    </location>
</feature>
<dbReference type="Gene3D" id="2.60.40.10">
    <property type="entry name" value="Immunoglobulins"/>
    <property type="match status" value="1"/>
</dbReference>
<dbReference type="AlphaFoldDB" id="A0AAV2P7H8"/>
<evidence type="ECO:0000256" key="7">
    <source>
        <dbReference type="SAM" id="Coils"/>
    </source>
</evidence>
<keyword evidence="11" id="KW-1185">Reference proteome</keyword>
<sequence length="465" mass="52634">MPVFNIITRRCKAEDLLDDILSFEAGSLGDGLKDGQAGSLTNIPELQIKPEPLLLTEAEIHALAKDRQKKDNHNMIERRRRFNINDRIKELGTLLPKTNDPYYEIVRDVRPNKGTILKSSVEYIKLLKNELTRMKQNELRHKQLEHQNRRLQLRVQELELQAKAHGLPVSDFTWASTSAMLNTFPRSKLEQRKINSLRCCTASSDIQVDFKMPNEAVVGTSIDLRCEWRILGGSGLYSVKWYKDDHEFFRFLPDSSQRTQIFPRPGVKVETRPNSEKKSIKLKDLILESAGQYKCEVSTEAPSFATTYQTANLTVILLPDRGPEITGLSPYYAVNENVTANCTAWPSVPKANLHWTINDDPVPRENTVQNPPLTPMSSGGIPNSLGLRLEAEHRHFIGDSKLMKIKCIAEIGSRKYETARTMQRAYVNNQRLSAGDHMHAAARSIRTGLLAKLLTAILALVLLMT</sequence>
<dbReference type="InterPro" id="IPR036179">
    <property type="entry name" value="Ig-like_dom_sf"/>
</dbReference>
<keyword evidence="5" id="KW-0804">Transcription</keyword>
<evidence type="ECO:0000259" key="8">
    <source>
        <dbReference type="PROSITE" id="PS50835"/>
    </source>
</evidence>
<dbReference type="FunFam" id="2.60.40.10:FF:000437">
    <property type="entry name" value="Beat-IIIc, isoform A"/>
    <property type="match status" value="1"/>
</dbReference>
<comment type="subcellular location">
    <subcellularLocation>
        <location evidence="1">Nucleus</location>
    </subcellularLocation>
</comment>
<dbReference type="Gene3D" id="4.10.280.10">
    <property type="entry name" value="Helix-loop-helix DNA-binding domain"/>
    <property type="match status" value="1"/>
</dbReference>
<evidence type="ECO:0000256" key="2">
    <source>
        <dbReference type="ARBA" id="ARBA00008289"/>
    </source>
</evidence>
<accession>A0AAV2P7H8</accession>
<dbReference type="InterPro" id="IPR036638">
    <property type="entry name" value="HLH_DNA-bd_sf"/>
</dbReference>
<keyword evidence="6" id="KW-0539">Nucleus</keyword>
<dbReference type="GO" id="GO:0000981">
    <property type="term" value="F:DNA-binding transcription factor activity, RNA polymerase II-specific"/>
    <property type="evidence" value="ECO:0007669"/>
    <property type="project" value="TreeGrafter"/>
</dbReference>
<keyword evidence="4" id="KW-0238">DNA-binding</keyword>
<keyword evidence="3" id="KW-0805">Transcription regulation</keyword>
<dbReference type="InterPro" id="IPR007110">
    <property type="entry name" value="Ig-like_dom"/>
</dbReference>
<reference evidence="10" key="1">
    <citation type="submission" date="2024-04" db="EMBL/GenBank/DDBJ databases">
        <authorList>
            <consortium name="Molecular Ecology Group"/>
        </authorList>
    </citation>
    <scope>NUCLEOTIDE SEQUENCE</scope>
</reference>
<comment type="similarity">
    <text evidence="2">Belongs to the MiT/TFE family.</text>
</comment>
<dbReference type="SMART" id="SM00353">
    <property type="entry name" value="HLH"/>
    <property type="match status" value="1"/>
</dbReference>
<evidence type="ECO:0000256" key="5">
    <source>
        <dbReference type="ARBA" id="ARBA00023163"/>
    </source>
</evidence>
<proteinExistence type="inferred from homology"/>
<evidence type="ECO:0000256" key="6">
    <source>
        <dbReference type="ARBA" id="ARBA00023242"/>
    </source>
</evidence>
<feature type="domain" description="Ig-like" evidence="8">
    <location>
        <begin position="185"/>
        <end position="314"/>
    </location>
</feature>
<evidence type="ECO:0000313" key="11">
    <source>
        <dbReference type="Proteomes" id="UP001497644"/>
    </source>
</evidence>
<dbReference type="SUPFAM" id="SSF48726">
    <property type="entry name" value="Immunoglobulin"/>
    <property type="match status" value="1"/>
</dbReference>
<feature type="domain" description="BHLH" evidence="9">
    <location>
        <begin position="68"/>
        <end position="127"/>
    </location>
</feature>
<dbReference type="Proteomes" id="UP001497644">
    <property type="component" value="Chromosome 9"/>
</dbReference>
<dbReference type="Pfam" id="PF00010">
    <property type="entry name" value="HLH"/>
    <property type="match status" value="1"/>
</dbReference>
<evidence type="ECO:0000256" key="3">
    <source>
        <dbReference type="ARBA" id="ARBA00023015"/>
    </source>
</evidence>
<evidence type="ECO:0000313" key="10">
    <source>
        <dbReference type="EMBL" id="CAL1688866.1"/>
    </source>
</evidence>
<name>A0AAV2P7H8_9HYME</name>
<dbReference type="EMBL" id="OZ034832">
    <property type="protein sequence ID" value="CAL1688866.1"/>
    <property type="molecule type" value="Genomic_DNA"/>
</dbReference>
<dbReference type="PROSITE" id="PS50888">
    <property type="entry name" value="BHLH"/>
    <property type="match status" value="1"/>
</dbReference>
<gene>
    <name evidence="10" type="ORF">LPLAT_LOCUS13901</name>
</gene>
<evidence type="ECO:0000256" key="4">
    <source>
        <dbReference type="ARBA" id="ARBA00023125"/>
    </source>
</evidence>
<organism evidence="10 11">
    <name type="scientific">Lasius platythorax</name>
    <dbReference type="NCBI Taxonomy" id="488582"/>
    <lineage>
        <taxon>Eukaryota</taxon>
        <taxon>Metazoa</taxon>
        <taxon>Ecdysozoa</taxon>
        <taxon>Arthropoda</taxon>
        <taxon>Hexapoda</taxon>
        <taxon>Insecta</taxon>
        <taxon>Pterygota</taxon>
        <taxon>Neoptera</taxon>
        <taxon>Endopterygota</taxon>
        <taxon>Hymenoptera</taxon>
        <taxon>Apocrita</taxon>
        <taxon>Aculeata</taxon>
        <taxon>Formicoidea</taxon>
        <taxon>Formicidae</taxon>
        <taxon>Formicinae</taxon>
        <taxon>Lasius</taxon>
        <taxon>Lasius</taxon>
    </lineage>
</organism>
<protein>
    <submittedName>
        <fullName evidence="10">Uncharacterized protein</fullName>
    </submittedName>
</protein>
<dbReference type="Pfam" id="PF07686">
    <property type="entry name" value="V-set"/>
    <property type="match status" value="1"/>
</dbReference>
<evidence type="ECO:0000256" key="1">
    <source>
        <dbReference type="ARBA" id="ARBA00004123"/>
    </source>
</evidence>
<dbReference type="PANTHER" id="PTHR45776:SF2">
    <property type="entry name" value="MIP04163P"/>
    <property type="match status" value="1"/>
</dbReference>
<dbReference type="PANTHER" id="PTHR45776">
    <property type="entry name" value="MIP04163P"/>
    <property type="match status" value="1"/>
</dbReference>
<dbReference type="SUPFAM" id="SSF47459">
    <property type="entry name" value="HLH, helix-loop-helix DNA-binding domain"/>
    <property type="match status" value="1"/>
</dbReference>
<dbReference type="InterPro" id="IPR013106">
    <property type="entry name" value="Ig_V-set"/>
</dbReference>
<dbReference type="PROSITE" id="PS50835">
    <property type="entry name" value="IG_LIKE"/>
    <property type="match status" value="1"/>
</dbReference>
<dbReference type="InterPro" id="IPR011598">
    <property type="entry name" value="bHLH_dom"/>
</dbReference>
<dbReference type="GO" id="GO:0005634">
    <property type="term" value="C:nucleus"/>
    <property type="evidence" value="ECO:0007669"/>
    <property type="project" value="UniProtKB-SubCell"/>
</dbReference>
<dbReference type="InterPro" id="IPR013783">
    <property type="entry name" value="Ig-like_fold"/>
</dbReference>
<evidence type="ECO:0000259" key="9">
    <source>
        <dbReference type="PROSITE" id="PS50888"/>
    </source>
</evidence>
<keyword evidence="7" id="KW-0175">Coiled coil</keyword>
<dbReference type="GO" id="GO:0000978">
    <property type="term" value="F:RNA polymerase II cis-regulatory region sequence-specific DNA binding"/>
    <property type="evidence" value="ECO:0007669"/>
    <property type="project" value="TreeGrafter"/>
</dbReference>
<dbReference type="GO" id="GO:0046983">
    <property type="term" value="F:protein dimerization activity"/>
    <property type="evidence" value="ECO:0007669"/>
    <property type="project" value="InterPro"/>
</dbReference>